<dbReference type="Proteomes" id="UP001062846">
    <property type="component" value="Chromosome 10"/>
</dbReference>
<reference evidence="1" key="1">
    <citation type="submission" date="2022-02" db="EMBL/GenBank/DDBJ databases">
        <title>Plant Genome Project.</title>
        <authorList>
            <person name="Zhang R.-G."/>
        </authorList>
    </citation>
    <scope>NUCLEOTIDE SEQUENCE</scope>
    <source>
        <strain evidence="1">AT1</strain>
    </source>
</reference>
<name>A0ACC0M2T0_RHOML</name>
<evidence type="ECO:0000313" key="1">
    <source>
        <dbReference type="EMBL" id="KAI8535051.1"/>
    </source>
</evidence>
<accession>A0ACC0M2T0</accession>
<proteinExistence type="predicted"/>
<organism evidence="1 2">
    <name type="scientific">Rhododendron molle</name>
    <name type="common">Chinese azalea</name>
    <name type="synonym">Azalea mollis</name>
    <dbReference type="NCBI Taxonomy" id="49168"/>
    <lineage>
        <taxon>Eukaryota</taxon>
        <taxon>Viridiplantae</taxon>
        <taxon>Streptophyta</taxon>
        <taxon>Embryophyta</taxon>
        <taxon>Tracheophyta</taxon>
        <taxon>Spermatophyta</taxon>
        <taxon>Magnoliopsida</taxon>
        <taxon>eudicotyledons</taxon>
        <taxon>Gunneridae</taxon>
        <taxon>Pentapetalae</taxon>
        <taxon>asterids</taxon>
        <taxon>Ericales</taxon>
        <taxon>Ericaceae</taxon>
        <taxon>Ericoideae</taxon>
        <taxon>Rhodoreae</taxon>
        <taxon>Rhododendron</taxon>
    </lineage>
</organism>
<evidence type="ECO:0000313" key="2">
    <source>
        <dbReference type="Proteomes" id="UP001062846"/>
    </source>
</evidence>
<keyword evidence="2" id="KW-1185">Reference proteome</keyword>
<dbReference type="EMBL" id="CM046397">
    <property type="protein sequence ID" value="KAI8535051.1"/>
    <property type="molecule type" value="Genomic_DNA"/>
</dbReference>
<sequence length="71" mass="8039">MEKGKCEYCEWCYQIGCHKPNPHVAPEVKLVKNDARVEVIEVTMANLKHMVIVFQFLSGLVLVVAIIALLK</sequence>
<protein>
    <submittedName>
        <fullName evidence="1">Uncharacterized protein</fullName>
    </submittedName>
</protein>
<comment type="caution">
    <text evidence="1">The sequence shown here is derived from an EMBL/GenBank/DDBJ whole genome shotgun (WGS) entry which is preliminary data.</text>
</comment>
<gene>
    <name evidence="1" type="ORF">RHMOL_Rhmol10G0144900</name>
</gene>